<proteinExistence type="predicted"/>
<dbReference type="SUPFAM" id="SSF53067">
    <property type="entry name" value="Actin-like ATPase domain"/>
    <property type="match status" value="2"/>
</dbReference>
<evidence type="ECO:0000313" key="2">
    <source>
        <dbReference type="EMBL" id="UUP18657.1"/>
    </source>
</evidence>
<dbReference type="InterPro" id="IPR043129">
    <property type="entry name" value="ATPase_NBD"/>
</dbReference>
<feature type="domain" description="ATPase BadF/BadG/BcrA/BcrD type" evidence="1">
    <location>
        <begin position="14"/>
        <end position="268"/>
    </location>
</feature>
<organism evidence="2 3">
    <name type="scientific">Nitratireductor thuwali</name>
    <dbReference type="NCBI Taxonomy" id="2267699"/>
    <lineage>
        <taxon>Bacteria</taxon>
        <taxon>Pseudomonadati</taxon>
        <taxon>Pseudomonadota</taxon>
        <taxon>Alphaproteobacteria</taxon>
        <taxon>Hyphomicrobiales</taxon>
        <taxon>Phyllobacteriaceae</taxon>
        <taxon>Nitratireductor</taxon>
    </lineage>
</organism>
<dbReference type="Gene3D" id="3.30.420.40">
    <property type="match status" value="2"/>
</dbReference>
<evidence type="ECO:0000259" key="1">
    <source>
        <dbReference type="Pfam" id="PF01869"/>
    </source>
</evidence>
<dbReference type="PANTHER" id="PTHR43190:SF3">
    <property type="entry name" value="N-ACETYL-D-GLUCOSAMINE KINASE"/>
    <property type="match status" value="1"/>
</dbReference>
<dbReference type="Proteomes" id="UP001342418">
    <property type="component" value="Chromosome"/>
</dbReference>
<accession>A0ABY5MPD4</accession>
<reference evidence="2 3" key="1">
    <citation type="submission" date="2018-07" db="EMBL/GenBank/DDBJ databases">
        <title>Genome sequence of Nitratireductor thuwali#1536.</title>
        <authorList>
            <person name="Michoud G."/>
            <person name="Merlino G."/>
            <person name="Sefrji F.O."/>
            <person name="Daffonchio D."/>
        </authorList>
    </citation>
    <scope>NUCLEOTIDE SEQUENCE [LARGE SCALE GENOMIC DNA]</scope>
    <source>
        <strain evidence="3">Nit1536</strain>
    </source>
</reference>
<sequence>MSLAADQETMPLILGIDIGGTKTHLRAEGRGIRQDRILSTAVWRERDWDADASRLLAMASELVQGAEIDAIGIGAHGCDDASECDAFQAAFAARSPVRTAVVNDAELMPLAMGLHGQIGLVAGTGSIAVCRTASGGMLVAGGWGWIIGDEGSAASIVREAARAVALYMDTGGSKDEPLAALLFEALEIPRPARIGSAISCLGSATAVGGYAHLVFEAATLGSHVAQGVIRDGGQALAALVQRLDARGAGASEVVAGGGVIVAQPLLWHAFVEALADDARHISPHLFGGNPVEGACRLAATLAASSDRSRNEASATRI</sequence>
<dbReference type="InterPro" id="IPR002731">
    <property type="entry name" value="ATPase_BadF"/>
</dbReference>
<dbReference type="Pfam" id="PF01869">
    <property type="entry name" value="BcrAD_BadFG"/>
    <property type="match status" value="1"/>
</dbReference>
<dbReference type="InterPro" id="IPR052519">
    <property type="entry name" value="Euk-type_GlcNAc_Kinase"/>
</dbReference>
<evidence type="ECO:0000313" key="3">
    <source>
        <dbReference type="Proteomes" id="UP001342418"/>
    </source>
</evidence>
<dbReference type="EMBL" id="CP030941">
    <property type="protein sequence ID" value="UUP18657.1"/>
    <property type="molecule type" value="Genomic_DNA"/>
</dbReference>
<keyword evidence="3" id="KW-1185">Reference proteome</keyword>
<protein>
    <recommendedName>
        <fullName evidence="1">ATPase BadF/BadG/BcrA/BcrD type domain-containing protein</fullName>
    </recommendedName>
</protein>
<name>A0ABY5MPD4_9HYPH</name>
<dbReference type="PANTHER" id="PTHR43190">
    <property type="entry name" value="N-ACETYL-D-GLUCOSAMINE KINASE"/>
    <property type="match status" value="1"/>
</dbReference>
<dbReference type="RefSeq" id="WP_338530873.1">
    <property type="nucleotide sequence ID" value="NZ_CP030941.1"/>
</dbReference>
<gene>
    <name evidence="2" type="ORF">NTH_03141</name>
</gene>